<feature type="site" description="Transition state stabilizer" evidence="6">
    <location>
        <position position="241"/>
    </location>
</feature>
<feature type="binding site" evidence="6">
    <location>
        <position position="14"/>
    </location>
    <ligand>
        <name>ATP</name>
        <dbReference type="ChEBI" id="CHEBI:30616"/>
    </ligand>
</feature>
<keyword evidence="2 6" id="KW-0808">Transferase</keyword>
<dbReference type="CDD" id="cd24010">
    <property type="entry name" value="ASKHA_NBD_AcK_PK"/>
    <property type="match status" value="1"/>
</dbReference>
<keyword evidence="6" id="KW-0460">Magnesium</keyword>
<evidence type="ECO:0000256" key="5">
    <source>
        <dbReference type="ARBA" id="ARBA00022840"/>
    </source>
</evidence>
<comment type="caution">
    <text evidence="8">The sequence shown here is derived from an EMBL/GenBank/DDBJ whole genome shotgun (WGS) entry which is preliminary data.</text>
</comment>
<comment type="catalytic activity">
    <reaction evidence="6">
        <text>acetate + ATP = acetyl phosphate + ADP</text>
        <dbReference type="Rhea" id="RHEA:11352"/>
        <dbReference type="ChEBI" id="CHEBI:22191"/>
        <dbReference type="ChEBI" id="CHEBI:30089"/>
        <dbReference type="ChEBI" id="CHEBI:30616"/>
        <dbReference type="ChEBI" id="CHEBI:456216"/>
        <dbReference type="EC" id="2.7.2.1"/>
    </reaction>
</comment>
<dbReference type="InterPro" id="IPR000890">
    <property type="entry name" value="Aliphatic_acid_kin_short-chain"/>
</dbReference>
<feature type="binding site" evidence="6">
    <location>
        <position position="386"/>
    </location>
    <ligand>
        <name>Mg(2+)</name>
        <dbReference type="ChEBI" id="CHEBI:18420"/>
    </ligand>
</feature>
<dbReference type="RefSeq" id="WP_338236490.1">
    <property type="nucleotide sequence ID" value="NZ_BQKE01000001.1"/>
</dbReference>
<feature type="binding site" evidence="6">
    <location>
        <begin position="208"/>
        <end position="212"/>
    </location>
    <ligand>
        <name>ATP</name>
        <dbReference type="ChEBI" id="CHEBI:30616"/>
    </ligand>
</feature>
<comment type="subunit">
    <text evidence="6">Homodimer.</text>
</comment>
<evidence type="ECO:0000256" key="4">
    <source>
        <dbReference type="ARBA" id="ARBA00022777"/>
    </source>
</evidence>
<keyword evidence="4 6" id="KW-0418">Kinase</keyword>
<keyword evidence="6" id="KW-0479">Metal-binding</keyword>
<feature type="binding site" evidence="6">
    <location>
        <position position="7"/>
    </location>
    <ligand>
        <name>Mg(2+)</name>
        <dbReference type="ChEBI" id="CHEBI:18420"/>
    </ligand>
</feature>
<dbReference type="GO" id="GO:0005524">
    <property type="term" value="F:ATP binding"/>
    <property type="evidence" value="ECO:0007669"/>
    <property type="project" value="UniProtKB-KW"/>
</dbReference>
<feature type="binding site" evidence="6">
    <location>
        <begin position="332"/>
        <end position="336"/>
    </location>
    <ligand>
        <name>ATP</name>
        <dbReference type="ChEBI" id="CHEBI:30616"/>
    </ligand>
</feature>
<evidence type="ECO:0000256" key="2">
    <source>
        <dbReference type="ARBA" id="ARBA00022679"/>
    </source>
</evidence>
<dbReference type="PANTHER" id="PTHR21060">
    <property type="entry name" value="ACETATE KINASE"/>
    <property type="match status" value="1"/>
</dbReference>
<dbReference type="InterPro" id="IPR004372">
    <property type="entry name" value="Ac/propionate_kinase"/>
</dbReference>
<dbReference type="Proteomes" id="UP001310022">
    <property type="component" value="Unassembled WGS sequence"/>
</dbReference>
<comment type="subcellular location">
    <subcellularLocation>
        <location evidence="6">Cytoplasm</location>
    </subcellularLocation>
</comment>
<comment type="similarity">
    <text evidence="1 6 7">Belongs to the acetokinase family.</text>
</comment>
<evidence type="ECO:0000256" key="1">
    <source>
        <dbReference type="ARBA" id="ARBA00008748"/>
    </source>
</evidence>
<protein>
    <recommendedName>
        <fullName evidence="6">Acetate kinase</fullName>
        <ecNumber evidence="6">2.7.2.1</ecNumber>
    </recommendedName>
    <alternativeName>
        <fullName evidence="6">Acetokinase</fullName>
    </alternativeName>
</protein>
<dbReference type="PIRSF" id="PIRSF000722">
    <property type="entry name" value="Acetate_prop_kin"/>
    <property type="match status" value="1"/>
</dbReference>
<dbReference type="AlphaFoldDB" id="A0AAN4VYR1"/>
<dbReference type="GO" id="GO:0000287">
    <property type="term" value="F:magnesium ion binding"/>
    <property type="evidence" value="ECO:0007669"/>
    <property type="project" value="UniProtKB-UniRule"/>
</dbReference>
<keyword evidence="9" id="KW-1185">Reference proteome</keyword>
<organism evidence="8 9">
    <name type="scientific">Persicobacter diffluens</name>
    <dbReference type="NCBI Taxonomy" id="981"/>
    <lineage>
        <taxon>Bacteria</taxon>
        <taxon>Pseudomonadati</taxon>
        <taxon>Bacteroidota</taxon>
        <taxon>Cytophagia</taxon>
        <taxon>Cytophagales</taxon>
        <taxon>Persicobacteraceae</taxon>
        <taxon>Persicobacter</taxon>
    </lineage>
</organism>
<dbReference type="Pfam" id="PF00871">
    <property type="entry name" value="Acetate_kinase"/>
    <property type="match status" value="1"/>
</dbReference>
<dbReference type="NCBIfam" id="TIGR00016">
    <property type="entry name" value="ackA"/>
    <property type="match status" value="1"/>
</dbReference>
<dbReference type="InterPro" id="IPR043129">
    <property type="entry name" value="ATPase_NBD"/>
</dbReference>
<dbReference type="GO" id="GO:0006085">
    <property type="term" value="P:acetyl-CoA biosynthetic process"/>
    <property type="evidence" value="ECO:0007669"/>
    <property type="project" value="UniProtKB-UniRule"/>
</dbReference>
<keyword evidence="6" id="KW-0963">Cytoplasm</keyword>
<keyword evidence="3 6" id="KW-0547">Nucleotide-binding</keyword>
<dbReference type="GO" id="GO:0008776">
    <property type="term" value="F:acetate kinase activity"/>
    <property type="evidence" value="ECO:0007669"/>
    <property type="project" value="UniProtKB-UniRule"/>
</dbReference>
<name>A0AAN4VYR1_9BACT</name>
<dbReference type="EC" id="2.7.2.1" evidence="6"/>
<dbReference type="PROSITE" id="PS01075">
    <property type="entry name" value="ACETATE_KINASE_1"/>
    <property type="match status" value="1"/>
</dbReference>
<dbReference type="Gene3D" id="3.30.420.40">
    <property type="match status" value="2"/>
</dbReference>
<dbReference type="PANTHER" id="PTHR21060:SF15">
    <property type="entry name" value="ACETATE KINASE-RELATED"/>
    <property type="match status" value="1"/>
</dbReference>
<comment type="cofactor">
    <cofactor evidence="6">
        <name>Mg(2+)</name>
        <dbReference type="ChEBI" id="CHEBI:18420"/>
    </cofactor>
    <cofactor evidence="6">
        <name>Mn(2+)</name>
        <dbReference type="ChEBI" id="CHEBI:29035"/>
    </cofactor>
    <text evidence="6">Mg(2+). Can also accept Mn(2+).</text>
</comment>
<comment type="function">
    <text evidence="6">Catalyzes the formation of acetyl phosphate from acetate and ATP. Can also catalyze the reverse reaction.</text>
</comment>
<evidence type="ECO:0000256" key="7">
    <source>
        <dbReference type="RuleBase" id="RU003835"/>
    </source>
</evidence>
<dbReference type="HAMAP" id="MF_00020">
    <property type="entry name" value="Acetate_kinase"/>
    <property type="match status" value="1"/>
</dbReference>
<dbReference type="EMBL" id="BQKE01000001">
    <property type="protein sequence ID" value="GJM60815.1"/>
    <property type="molecule type" value="Genomic_DNA"/>
</dbReference>
<dbReference type="GO" id="GO:0005737">
    <property type="term" value="C:cytoplasm"/>
    <property type="evidence" value="ECO:0007669"/>
    <property type="project" value="UniProtKB-SubCell"/>
</dbReference>
<comment type="pathway">
    <text evidence="6">Metabolic intermediate biosynthesis; acetyl-CoA biosynthesis; acetyl-CoA from acetate: step 1/2.</text>
</comment>
<accession>A0AAN4VYR1</accession>
<keyword evidence="5 6" id="KW-0067">ATP-binding</keyword>
<dbReference type="SUPFAM" id="SSF53067">
    <property type="entry name" value="Actin-like ATPase domain"/>
    <property type="match status" value="2"/>
</dbReference>
<evidence type="ECO:0000313" key="8">
    <source>
        <dbReference type="EMBL" id="GJM60815.1"/>
    </source>
</evidence>
<feature type="binding site" evidence="6">
    <location>
        <begin position="283"/>
        <end position="285"/>
    </location>
    <ligand>
        <name>ATP</name>
        <dbReference type="ChEBI" id="CHEBI:30616"/>
    </ligand>
</feature>
<evidence type="ECO:0000313" key="9">
    <source>
        <dbReference type="Proteomes" id="UP001310022"/>
    </source>
</evidence>
<dbReference type="GO" id="GO:0006083">
    <property type="term" value="P:acetate metabolic process"/>
    <property type="evidence" value="ECO:0007669"/>
    <property type="project" value="TreeGrafter"/>
</dbReference>
<dbReference type="InterPro" id="IPR023865">
    <property type="entry name" value="Aliphatic_acid_kinase_CS"/>
</dbReference>
<feature type="active site" description="Proton donor/acceptor" evidence="6">
    <location>
        <position position="148"/>
    </location>
</feature>
<feature type="binding site" evidence="6">
    <location>
        <position position="91"/>
    </location>
    <ligand>
        <name>substrate</name>
    </ligand>
</feature>
<reference evidence="8 9" key="1">
    <citation type="submission" date="2021-12" db="EMBL/GenBank/DDBJ databases">
        <title>Genome sequencing of bacteria with rrn-lacking chromosome and rrn-plasmid.</title>
        <authorList>
            <person name="Anda M."/>
            <person name="Iwasaki W."/>
        </authorList>
    </citation>
    <scope>NUCLEOTIDE SEQUENCE [LARGE SCALE GENOMIC DNA]</scope>
    <source>
        <strain evidence="8 9">NBRC 15940</strain>
    </source>
</reference>
<evidence type="ECO:0000256" key="6">
    <source>
        <dbReference type="HAMAP-Rule" id="MF_00020"/>
    </source>
</evidence>
<feature type="site" description="Transition state stabilizer" evidence="6">
    <location>
        <position position="180"/>
    </location>
</feature>
<evidence type="ECO:0000256" key="3">
    <source>
        <dbReference type="ARBA" id="ARBA00022741"/>
    </source>
</evidence>
<dbReference type="PROSITE" id="PS01076">
    <property type="entry name" value="ACETATE_KINASE_2"/>
    <property type="match status" value="1"/>
</dbReference>
<gene>
    <name evidence="8" type="primary">ackA_2</name>
    <name evidence="6" type="synonym">ackA</name>
    <name evidence="8" type="ORF">PEDI_13670</name>
</gene>
<sequence>MKILVLNCGSSSIKYQLLAMPEATELANGIVEKIGLTGAFLKTKDKDGNKVILEGDIMDHKIGIEYILGVLKSEKYGVVKELNEIDAIGHRVVHGGEAFKDSALIDESVLAEIEKCIDLAPLHNPPNLLGVRSMMELLPEAPQVAVFDTAFHQSMPAHAYMYAIPYELYKKYGIRRYGFHGTSHKYVSRRACEILGLDYSKAKIITCHLGGGASVAAVDGGKSVDTSMGLTPVEGMIMGTRAGDLDLGVLTFIMKKEDISVNTANTLINKRSGVLGITGISSDMRDIELEAFEKGNDRAQLALDMYDYRIKKYIGAYAVAMGGVDAIVFTGGVGENGDATREGVCRGLEFMGVDFDHEINKSFRAEEKVITKPGSKVTVMVVPTNEELVIAEDTYRLSEQVLSVSS</sequence>
<dbReference type="PRINTS" id="PR00471">
    <property type="entry name" value="ACETATEKNASE"/>
</dbReference>
<proteinExistence type="inferred from homology"/>